<dbReference type="Proteomes" id="UP001595912">
    <property type="component" value="Unassembled WGS sequence"/>
</dbReference>
<proteinExistence type="predicted"/>
<dbReference type="EMBL" id="JBHSIU010000094">
    <property type="protein sequence ID" value="MFC5006209.1"/>
    <property type="molecule type" value="Genomic_DNA"/>
</dbReference>
<reference evidence="2" key="1">
    <citation type="journal article" date="2019" name="Int. J. Syst. Evol. Microbiol.">
        <title>The Global Catalogue of Microorganisms (GCM) 10K type strain sequencing project: providing services to taxonomists for standard genome sequencing and annotation.</title>
        <authorList>
            <consortium name="The Broad Institute Genomics Platform"/>
            <consortium name="The Broad Institute Genome Sequencing Center for Infectious Disease"/>
            <person name="Wu L."/>
            <person name="Ma J."/>
        </authorList>
    </citation>
    <scope>NUCLEOTIDE SEQUENCE [LARGE SCALE GENOMIC DNA]</scope>
    <source>
        <strain evidence="2">CGMCC 4.7152</strain>
    </source>
</reference>
<evidence type="ECO:0000313" key="2">
    <source>
        <dbReference type="Proteomes" id="UP001595912"/>
    </source>
</evidence>
<organism evidence="1 2">
    <name type="scientific">Dactylosporangium cerinum</name>
    <dbReference type="NCBI Taxonomy" id="1434730"/>
    <lineage>
        <taxon>Bacteria</taxon>
        <taxon>Bacillati</taxon>
        <taxon>Actinomycetota</taxon>
        <taxon>Actinomycetes</taxon>
        <taxon>Micromonosporales</taxon>
        <taxon>Micromonosporaceae</taxon>
        <taxon>Dactylosporangium</taxon>
    </lineage>
</organism>
<protein>
    <submittedName>
        <fullName evidence="1">Uncharacterized protein</fullName>
    </submittedName>
</protein>
<comment type="caution">
    <text evidence="1">The sequence shown here is derived from an EMBL/GenBank/DDBJ whole genome shotgun (WGS) entry which is preliminary data.</text>
</comment>
<keyword evidence="2" id="KW-1185">Reference proteome</keyword>
<accession>A0ABV9WDT9</accession>
<evidence type="ECO:0000313" key="1">
    <source>
        <dbReference type="EMBL" id="MFC5006209.1"/>
    </source>
</evidence>
<sequence>MRALQQRPDQLAVSPSARPRALCLIQAFAAAATARGHQVDLPDDGPGVCITITGHPFVLQLREEHDTADVLPDEDELAQRPVYAWQRFQPERWRLPSGRLVLELDDPRYRFGSRTGRWADRTRWRLNDRLDDRLADALAEAEIRAALTQQAEDAAVEAAATRQRDWEQAMADAHEQYTQAHLTRALDRQLQRSVMVIWGRWPVLRWCGRLRKGWPSWLRLWCCTGI</sequence>
<dbReference type="RefSeq" id="WP_380126822.1">
    <property type="nucleotide sequence ID" value="NZ_JBHSIU010000094.1"/>
</dbReference>
<name>A0ABV9WDT9_9ACTN</name>
<gene>
    <name evidence="1" type="ORF">ACFPIJ_51375</name>
</gene>